<evidence type="ECO:0000256" key="16">
    <source>
        <dbReference type="ARBA" id="ARBA00030024"/>
    </source>
</evidence>
<dbReference type="Pfam" id="PF00970">
    <property type="entry name" value="FAD_binding_6"/>
    <property type="match status" value="1"/>
</dbReference>
<comment type="catalytic activity">
    <reaction evidence="20">
        <text>2 nitric oxide + NADPH + 2 O2 = 2 nitrate + NADP(+) + H(+)</text>
        <dbReference type="Rhea" id="RHEA:19465"/>
        <dbReference type="ChEBI" id="CHEBI:15378"/>
        <dbReference type="ChEBI" id="CHEBI:15379"/>
        <dbReference type="ChEBI" id="CHEBI:16480"/>
        <dbReference type="ChEBI" id="CHEBI:17632"/>
        <dbReference type="ChEBI" id="CHEBI:57783"/>
        <dbReference type="ChEBI" id="CHEBI:58349"/>
        <dbReference type="EC" id="1.14.12.17"/>
    </reaction>
</comment>
<evidence type="ECO:0000313" key="25">
    <source>
        <dbReference type="Proteomes" id="UP000184513"/>
    </source>
</evidence>
<dbReference type="EC" id="1.14.12.17" evidence="5"/>
<evidence type="ECO:0000256" key="6">
    <source>
        <dbReference type="ARBA" id="ARBA00014637"/>
    </source>
</evidence>
<evidence type="ECO:0000256" key="2">
    <source>
        <dbReference type="ARBA" id="ARBA00001974"/>
    </source>
</evidence>
<keyword evidence="24" id="KW-0223">Dioxygenase</keyword>
<evidence type="ECO:0000256" key="3">
    <source>
        <dbReference type="ARBA" id="ARBA00006401"/>
    </source>
</evidence>
<keyword evidence="15" id="KW-0520">NAD</keyword>
<evidence type="ECO:0000256" key="9">
    <source>
        <dbReference type="ARBA" id="ARBA00022630"/>
    </source>
</evidence>
<dbReference type="Gene3D" id="1.10.490.10">
    <property type="entry name" value="Globins"/>
    <property type="match status" value="1"/>
</dbReference>
<evidence type="ECO:0000256" key="7">
    <source>
        <dbReference type="ARBA" id="ARBA00022617"/>
    </source>
</evidence>
<dbReference type="InterPro" id="IPR008333">
    <property type="entry name" value="Cbr1-like_FAD-bd_dom"/>
</dbReference>
<dbReference type="PANTHER" id="PTHR43396:SF3">
    <property type="entry name" value="FLAVOHEMOPROTEIN"/>
    <property type="match status" value="1"/>
</dbReference>
<proteinExistence type="inferred from homology"/>
<keyword evidence="9" id="KW-0285">Flavoprotein</keyword>
<evidence type="ECO:0000256" key="20">
    <source>
        <dbReference type="ARBA" id="ARBA00049433"/>
    </source>
</evidence>
<evidence type="ECO:0000256" key="18">
    <source>
        <dbReference type="ARBA" id="ARBA00033187"/>
    </source>
</evidence>
<dbReference type="InterPro" id="IPR017938">
    <property type="entry name" value="Riboflavin_synthase-like_b-brl"/>
</dbReference>
<gene>
    <name evidence="24" type="ORF">SAMN04488057_102420</name>
</gene>
<sequence length="404" mass="45257">MISKKQQQVITATAPALKEHGLALTTHFYKRMFQHHPELKNVFNMGNQKNGKQQQALAMALLAYAEHISRPEVLLPDLHRIGHKHVSLDIRPEHYPIVGNHLLAAIKEVLGDSATADIIDAWEAAYYQLAELMIGLEADMYQKLTNEPGGWTGWRPFQVAKKVEESSEITSFYLYPSDKGKVLPHLPGQFISLKVFLPDPGLNQSRQYSISSIPDENYYRISVKREQGPQPNTNGMISNRLHDFVDVGDIVELTAPSGNFTLNEESKTPLVLISGGVGVTPLISMLQTAIEKDHEQAITWIHGCRSQEVHAFKNKIHEINAEKPNMEQYVFFDQVTAKDRKNGILQGPVALDSLPGNKIPSNAQCYICGPAGFIEKQYQDLKAIGIHENAIFFEEFGPQQLSLN</sequence>
<dbReference type="GO" id="GO:0019825">
    <property type="term" value="F:oxygen binding"/>
    <property type="evidence" value="ECO:0007669"/>
    <property type="project" value="InterPro"/>
</dbReference>
<dbReference type="FunFam" id="1.10.490.10:FF:000003">
    <property type="entry name" value="Flavohemoprotein"/>
    <property type="match status" value="1"/>
</dbReference>
<dbReference type="PRINTS" id="PR00406">
    <property type="entry name" value="CYTB5RDTASE"/>
</dbReference>
<evidence type="ECO:0000256" key="15">
    <source>
        <dbReference type="ARBA" id="ARBA00023027"/>
    </source>
</evidence>
<dbReference type="GO" id="GO:0046872">
    <property type="term" value="F:metal ion binding"/>
    <property type="evidence" value="ECO:0007669"/>
    <property type="project" value="UniProtKB-KW"/>
</dbReference>
<evidence type="ECO:0000259" key="23">
    <source>
        <dbReference type="PROSITE" id="PS51384"/>
    </source>
</evidence>
<dbReference type="SUPFAM" id="SSF63380">
    <property type="entry name" value="Riboflavin synthase domain-like"/>
    <property type="match status" value="1"/>
</dbReference>
<dbReference type="GO" id="GO:0005344">
    <property type="term" value="F:oxygen carrier activity"/>
    <property type="evidence" value="ECO:0007669"/>
    <property type="project" value="UniProtKB-KW"/>
</dbReference>
<evidence type="ECO:0000256" key="13">
    <source>
        <dbReference type="ARBA" id="ARBA00023002"/>
    </source>
</evidence>
<feature type="domain" description="Globin" evidence="22">
    <location>
        <begin position="1"/>
        <end position="138"/>
    </location>
</feature>
<comment type="similarity">
    <text evidence="4">Belongs to the globin family. Two-domain flavohemoproteins subfamily.</text>
</comment>
<keyword evidence="11" id="KW-0274">FAD</keyword>
<accession>A0A1M7KFZ7</accession>
<evidence type="ECO:0000256" key="4">
    <source>
        <dbReference type="ARBA" id="ARBA00008414"/>
    </source>
</evidence>
<evidence type="ECO:0000256" key="17">
    <source>
        <dbReference type="ARBA" id="ARBA00030929"/>
    </source>
</evidence>
<dbReference type="EMBL" id="FRCY01000002">
    <property type="protein sequence ID" value="SHM63761.1"/>
    <property type="molecule type" value="Genomic_DNA"/>
</dbReference>
<dbReference type="Pfam" id="PF00042">
    <property type="entry name" value="Globin"/>
    <property type="match status" value="1"/>
</dbReference>
<keyword evidence="8 21" id="KW-0561">Oxygen transport</keyword>
<keyword evidence="12" id="KW-0521">NADP</keyword>
<keyword evidence="14" id="KW-0408">Iron</keyword>
<feature type="domain" description="FAD-binding FR-type" evidence="23">
    <location>
        <begin position="152"/>
        <end position="263"/>
    </location>
</feature>
<evidence type="ECO:0000256" key="19">
    <source>
        <dbReference type="ARBA" id="ARBA00048649"/>
    </source>
</evidence>
<dbReference type="PANTHER" id="PTHR43396">
    <property type="entry name" value="FLAVOHEMOPROTEIN"/>
    <property type="match status" value="1"/>
</dbReference>
<keyword evidence="10" id="KW-0479">Metal-binding</keyword>
<dbReference type="Gene3D" id="2.40.30.10">
    <property type="entry name" value="Translation factors"/>
    <property type="match status" value="1"/>
</dbReference>
<dbReference type="STRING" id="388280.SAMN04488057_102420"/>
<evidence type="ECO:0000256" key="10">
    <source>
        <dbReference type="ARBA" id="ARBA00022723"/>
    </source>
</evidence>
<dbReference type="InterPro" id="IPR000971">
    <property type="entry name" value="Globin"/>
</dbReference>
<evidence type="ECO:0000259" key="22">
    <source>
        <dbReference type="PROSITE" id="PS01033"/>
    </source>
</evidence>
<dbReference type="OrthoDB" id="9801223at2"/>
<dbReference type="GO" id="GO:0071949">
    <property type="term" value="F:FAD binding"/>
    <property type="evidence" value="ECO:0007669"/>
    <property type="project" value="TreeGrafter"/>
</dbReference>
<keyword evidence="25" id="KW-1185">Reference proteome</keyword>
<dbReference type="FunFam" id="3.40.50.80:FF:000010">
    <property type="entry name" value="Flavohemoprotein"/>
    <property type="match status" value="1"/>
</dbReference>
<dbReference type="GO" id="GO:0046210">
    <property type="term" value="P:nitric oxide catabolic process"/>
    <property type="evidence" value="ECO:0007669"/>
    <property type="project" value="TreeGrafter"/>
</dbReference>
<comment type="cofactor">
    <cofactor evidence="2">
        <name>FAD</name>
        <dbReference type="ChEBI" id="CHEBI:57692"/>
    </cofactor>
</comment>
<evidence type="ECO:0000256" key="1">
    <source>
        <dbReference type="ARBA" id="ARBA00001970"/>
    </source>
</evidence>
<dbReference type="CDD" id="cd06184">
    <property type="entry name" value="flavohem_like_fad_nad_binding"/>
    <property type="match status" value="1"/>
</dbReference>
<dbReference type="GO" id="GO:0071500">
    <property type="term" value="P:cellular response to nitrosative stress"/>
    <property type="evidence" value="ECO:0007669"/>
    <property type="project" value="TreeGrafter"/>
</dbReference>
<keyword evidence="7 21" id="KW-0349">Heme</keyword>
<evidence type="ECO:0000256" key="12">
    <source>
        <dbReference type="ARBA" id="ARBA00022857"/>
    </source>
</evidence>
<protein>
    <recommendedName>
        <fullName evidence="6">Flavohemoprotein</fullName>
        <ecNumber evidence="5">1.14.12.17</ecNumber>
    </recommendedName>
    <alternativeName>
        <fullName evidence="17">Flavohemoglobin</fullName>
    </alternativeName>
    <alternativeName>
        <fullName evidence="16">Hemoglobin-like protein</fullName>
    </alternativeName>
    <alternativeName>
        <fullName evidence="18">Nitric oxide dioxygenase</fullName>
    </alternativeName>
</protein>
<dbReference type="GO" id="GO:0020037">
    <property type="term" value="F:heme binding"/>
    <property type="evidence" value="ECO:0007669"/>
    <property type="project" value="InterPro"/>
</dbReference>
<dbReference type="PROSITE" id="PS01033">
    <property type="entry name" value="GLOBIN"/>
    <property type="match status" value="1"/>
</dbReference>
<name>A0A1M7KFZ7_9BACT</name>
<dbReference type="InterPro" id="IPR039261">
    <property type="entry name" value="FNR_nucleotide-bd"/>
</dbReference>
<dbReference type="AlphaFoldDB" id="A0A1M7KFZ7"/>
<reference evidence="24 25" key="1">
    <citation type="submission" date="2016-11" db="EMBL/GenBank/DDBJ databases">
        <authorList>
            <person name="Jaros S."/>
            <person name="Januszkiewicz K."/>
            <person name="Wedrychowicz H."/>
        </authorList>
    </citation>
    <scope>NUCLEOTIDE SEQUENCE [LARGE SCALE GENOMIC DNA]</scope>
    <source>
        <strain evidence="24 25">CGMCC 1.6102</strain>
    </source>
</reference>
<comment type="cofactor">
    <cofactor evidence="1">
        <name>heme b</name>
        <dbReference type="ChEBI" id="CHEBI:60344"/>
    </cofactor>
</comment>
<evidence type="ECO:0000256" key="5">
    <source>
        <dbReference type="ARBA" id="ARBA00012229"/>
    </source>
</evidence>
<dbReference type="InterPro" id="IPR012292">
    <property type="entry name" value="Globin/Proto"/>
</dbReference>
<comment type="similarity">
    <text evidence="3">In the C-terminal section; belongs to the flavoprotein pyridine nucleotide cytochrome reductase family.</text>
</comment>
<evidence type="ECO:0000256" key="14">
    <source>
        <dbReference type="ARBA" id="ARBA00023004"/>
    </source>
</evidence>
<keyword evidence="21" id="KW-0813">Transport</keyword>
<comment type="catalytic activity">
    <reaction evidence="19">
        <text>2 nitric oxide + NADH + 2 O2 = 2 nitrate + NAD(+) + H(+)</text>
        <dbReference type="Rhea" id="RHEA:19469"/>
        <dbReference type="ChEBI" id="CHEBI:15378"/>
        <dbReference type="ChEBI" id="CHEBI:15379"/>
        <dbReference type="ChEBI" id="CHEBI:16480"/>
        <dbReference type="ChEBI" id="CHEBI:17632"/>
        <dbReference type="ChEBI" id="CHEBI:57540"/>
        <dbReference type="ChEBI" id="CHEBI:57945"/>
        <dbReference type="EC" id="1.14.12.17"/>
    </reaction>
</comment>
<evidence type="ECO:0000256" key="21">
    <source>
        <dbReference type="RuleBase" id="RU000356"/>
    </source>
</evidence>
<dbReference type="Pfam" id="PF00175">
    <property type="entry name" value="NAD_binding_1"/>
    <property type="match status" value="1"/>
</dbReference>
<organism evidence="24 25">
    <name type="scientific">Cyclobacterium lianum</name>
    <dbReference type="NCBI Taxonomy" id="388280"/>
    <lineage>
        <taxon>Bacteria</taxon>
        <taxon>Pseudomonadati</taxon>
        <taxon>Bacteroidota</taxon>
        <taxon>Cytophagia</taxon>
        <taxon>Cytophagales</taxon>
        <taxon>Cyclobacteriaceae</taxon>
        <taxon>Cyclobacterium</taxon>
    </lineage>
</organism>
<evidence type="ECO:0000256" key="8">
    <source>
        <dbReference type="ARBA" id="ARBA00022621"/>
    </source>
</evidence>
<dbReference type="InterPro" id="IPR017927">
    <property type="entry name" value="FAD-bd_FR_type"/>
</dbReference>
<dbReference type="SUPFAM" id="SSF46458">
    <property type="entry name" value="Globin-like"/>
    <property type="match status" value="1"/>
</dbReference>
<evidence type="ECO:0000256" key="11">
    <source>
        <dbReference type="ARBA" id="ARBA00022827"/>
    </source>
</evidence>
<dbReference type="GO" id="GO:0008941">
    <property type="term" value="F:nitric oxide dioxygenase NAD(P)H activity"/>
    <property type="evidence" value="ECO:0007669"/>
    <property type="project" value="UniProtKB-EC"/>
</dbReference>
<dbReference type="NCBIfam" id="NF009805">
    <property type="entry name" value="PRK13289.1"/>
    <property type="match status" value="1"/>
</dbReference>
<keyword evidence="13" id="KW-0560">Oxidoreductase</keyword>
<evidence type="ECO:0000313" key="24">
    <source>
        <dbReference type="EMBL" id="SHM63761.1"/>
    </source>
</evidence>
<dbReference type="Gene3D" id="3.40.50.80">
    <property type="entry name" value="Nucleotide-binding domain of ferredoxin-NADP reductase (FNR) module"/>
    <property type="match status" value="1"/>
</dbReference>
<dbReference type="PROSITE" id="PS51384">
    <property type="entry name" value="FAD_FR"/>
    <property type="match status" value="1"/>
</dbReference>
<dbReference type="RefSeq" id="WP_073092869.1">
    <property type="nucleotide sequence ID" value="NZ_FRCY01000002.1"/>
</dbReference>
<dbReference type="InterPro" id="IPR009050">
    <property type="entry name" value="Globin-like_sf"/>
</dbReference>
<dbReference type="InterPro" id="IPR001433">
    <property type="entry name" value="OxRdtase_FAD/NAD-bd"/>
</dbReference>
<dbReference type="FunFam" id="2.40.30.10:FF:000034">
    <property type="entry name" value="Flavohemoprotein"/>
    <property type="match status" value="1"/>
</dbReference>
<dbReference type="SUPFAM" id="SSF52343">
    <property type="entry name" value="Ferredoxin reductase-like, C-terminal NADP-linked domain"/>
    <property type="match status" value="1"/>
</dbReference>
<dbReference type="Proteomes" id="UP000184513">
    <property type="component" value="Unassembled WGS sequence"/>
</dbReference>